<feature type="chain" id="PRO_5035160950" evidence="1">
    <location>
        <begin position="22"/>
        <end position="379"/>
    </location>
</feature>
<dbReference type="RefSeq" id="WP_203901217.1">
    <property type="nucleotide sequence ID" value="NZ_BOPF01000017.1"/>
</dbReference>
<feature type="signal peptide" evidence="1">
    <location>
        <begin position="1"/>
        <end position="21"/>
    </location>
</feature>
<dbReference type="EMBL" id="BOPF01000017">
    <property type="protein sequence ID" value="GIJ47700.1"/>
    <property type="molecule type" value="Genomic_DNA"/>
</dbReference>
<organism evidence="2 3">
    <name type="scientific">Virgisporangium aliadipatigenens</name>
    <dbReference type="NCBI Taxonomy" id="741659"/>
    <lineage>
        <taxon>Bacteria</taxon>
        <taxon>Bacillati</taxon>
        <taxon>Actinomycetota</taxon>
        <taxon>Actinomycetes</taxon>
        <taxon>Micromonosporales</taxon>
        <taxon>Micromonosporaceae</taxon>
        <taxon>Virgisporangium</taxon>
    </lineage>
</organism>
<keyword evidence="1" id="KW-0732">Signal</keyword>
<keyword evidence="3" id="KW-1185">Reference proteome</keyword>
<gene>
    <name evidence="2" type="ORF">Val02_45860</name>
</gene>
<evidence type="ECO:0000256" key="1">
    <source>
        <dbReference type="SAM" id="SignalP"/>
    </source>
</evidence>
<sequence>MRRPAAFVLVGAVLLAAACSADEPVPERTVRVGWEAATLPVPAGDPGRAAPRDAVLCGGTWYVAGAVIAPDGAPRPAVWRSADAAAWAEVPLAPLTYYGRQNILYTIGCRDGRVAAVGAKSGGVHGNPRIATWYQRDDGSLVEVQAQFTLYGGENAVGVSRLAGGPAGWLISGNRVGGAAAWISADATEFTLVEFGQRLGVPNTSATDGIPGGAGWFVVGGVLARTGIGRDAAAWTSADGREWTAVPFPAEEGDDALLRVVQVNGGLLAVGVRGDSFGVWRERGGTWSATDRFGATRGNIAAGVGGVAALGDTLLVATEAEAGRGLWAGDGTGWHHATIPRNVPAGGDAALTVVGAGGITLLVLDDGRSGGVWRASGVK</sequence>
<comment type="caution">
    <text evidence="2">The sequence shown here is derived from an EMBL/GenBank/DDBJ whole genome shotgun (WGS) entry which is preliminary data.</text>
</comment>
<proteinExistence type="predicted"/>
<protein>
    <submittedName>
        <fullName evidence="2">Uncharacterized protein</fullName>
    </submittedName>
</protein>
<dbReference type="PROSITE" id="PS51257">
    <property type="entry name" value="PROKAR_LIPOPROTEIN"/>
    <property type="match status" value="1"/>
</dbReference>
<evidence type="ECO:0000313" key="3">
    <source>
        <dbReference type="Proteomes" id="UP000619260"/>
    </source>
</evidence>
<dbReference type="Proteomes" id="UP000619260">
    <property type="component" value="Unassembled WGS sequence"/>
</dbReference>
<evidence type="ECO:0000313" key="2">
    <source>
        <dbReference type="EMBL" id="GIJ47700.1"/>
    </source>
</evidence>
<reference evidence="2" key="1">
    <citation type="submission" date="2021-01" db="EMBL/GenBank/DDBJ databases">
        <title>Whole genome shotgun sequence of Virgisporangium aliadipatigenens NBRC 105644.</title>
        <authorList>
            <person name="Komaki H."/>
            <person name="Tamura T."/>
        </authorList>
    </citation>
    <scope>NUCLEOTIDE SEQUENCE</scope>
    <source>
        <strain evidence="2">NBRC 105644</strain>
    </source>
</reference>
<dbReference type="AlphaFoldDB" id="A0A8J3YPL5"/>
<accession>A0A8J3YPL5</accession>
<name>A0A8J3YPL5_9ACTN</name>